<dbReference type="EMBL" id="QSTD01000009">
    <property type="protein sequence ID" value="RGM28298.1"/>
    <property type="molecule type" value="Genomic_DNA"/>
</dbReference>
<evidence type="ECO:0000313" key="1">
    <source>
        <dbReference type="EMBL" id="RGM28298.1"/>
    </source>
</evidence>
<reference evidence="1 2" key="1">
    <citation type="submission" date="2018-08" db="EMBL/GenBank/DDBJ databases">
        <title>A genome reference for cultivated species of the human gut microbiota.</title>
        <authorList>
            <person name="Zou Y."/>
            <person name="Xue W."/>
            <person name="Luo G."/>
        </authorList>
    </citation>
    <scope>NUCLEOTIDE SEQUENCE [LARGE SCALE GENOMIC DNA]</scope>
    <source>
        <strain evidence="1 2">OM08-17AT</strain>
    </source>
</reference>
<sequence>MTNLQDMFKEIEDNVQNRLEGLPIFDNYKDILKQIINIDEHVFEMLYDEDTENVDDYKLNDVDLTTVHERLAQFLN</sequence>
<accession>A0A8B2ZGZ7</accession>
<dbReference type="Proteomes" id="UP000261016">
    <property type="component" value="Unassembled WGS sequence"/>
</dbReference>
<dbReference type="RefSeq" id="WP_117725953.1">
    <property type="nucleotide sequence ID" value="NZ_CABMFV010000009.1"/>
</dbReference>
<evidence type="ECO:0000313" key="2">
    <source>
        <dbReference type="Proteomes" id="UP000261016"/>
    </source>
</evidence>
<gene>
    <name evidence="1" type="ORF">DXC19_11470</name>
</gene>
<protein>
    <submittedName>
        <fullName evidence="1">Uncharacterized protein</fullName>
    </submittedName>
</protein>
<name>A0A8B2ZGZ7_STAWA</name>
<comment type="caution">
    <text evidence="1">The sequence shown here is derived from an EMBL/GenBank/DDBJ whole genome shotgun (WGS) entry which is preliminary data.</text>
</comment>
<proteinExistence type="predicted"/>
<dbReference type="AlphaFoldDB" id="A0A8B2ZGZ7"/>
<organism evidence="1 2">
    <name type="scientific">Staphylococcus warneri</name>
    <dbReference type="NCBI Taxonomy" id="1292"/>
    <lineage>
        <taxon>Bacteria</taxon>
        <taxon>Bacillati</taxon>
        <taxon>Bacillota</taxon>
        <taxon>Bacilli</taxon>
        <taxon>Bacillales</taxon>
        <taxon>Staphylococcaceae</taxon>
        <taxon>Staphylococcus</taxon>
    </lineage>
</organism>